<evidence type="ECO:0000313" key="4">
    <source>
        <dbReference type="EMBL" id="GMR57317.1"/>
    </source>
</evidence>
<evidence type="ECO:0000313" key="3">
    <source>
        <dbReference type="EMBL" id="GMR57316.1"/>
    </source>
</evidence>
<dbReference type="Pfam" id="PF01740">
    <property type="entry name" value="STAS"/>
    <property type="match status" value="1"/>
</dbReference>
<comment type="caution">
    <text evidence="3">The sequence shown here is derived from an EMBL/GenBank/DDBJ whole genome shotgun (WGS) entry which is preliminary data.</text>
</comment>
<evidence type="ECO:0000259" key="2">
    <source>
        <dbReference type="PROSITE" id="PS50801"/>
    </source>
</evidence>
<gene>
    <name evidence="3" type="ORF">PMAYCL1PPCAC_27511</name>
    <name evidence="4" type="ORF">PMAYCL1PPCAC_27512</name>
</gene>
<dbReference type="CDD" id="cd07042">
    <property type="entry name" value="STAS_SulP_like_sulfate_transporter"/>
    <property type="match status" value="1"/>
</dbReference>
<dbReference type="Gene3D" id="3.30.750.24">
    <property type="entry name" value="STAS domain"/>
    <property type="match status" value="1"/>
</dbReference>
<evidence type="ECO:0000313" key="5">
    <source>
        <dbReference type="Proteomes" id="UP001328107"/>
    </source>
</evidence>
<feature type="compositionally biased region" description="Basic and acidic residues" evidence="1">
    <location>
        <begin position="34"/>
        <end position="48"/>
    </location>
</feature>
<dbReference type="SUPFAM" id="SSF52091">
    <property type="entry name" value="SpoIIaa-like"/>
    <property type="match status" value="1"/>
</dbReference>
<proteinExistence type="predicted"/>
<reference evidence="5" key="1">
    <citation type="submission" date="2022-10" db="EMBL/GenBank/DDBJ databases">
        <title>Genome assembly of Pristionchus species.</title>
        <authorList>
            <person name="Yoshida K."/>
            <person name="Sommer R.J."/>
        </authorList>
    </citation>
    <scope>NUCLEOTIDE SEQUENCE [LARGE SCALE GENOMIC DNA]</scope>
    <source>
        <strain evidence="4 5">RS5460</strain>
    </source>
</reference>
<sequence length="289" mass="32021">MPEPAEIPESSEVKEEEVTADAQPRSASEELSTPDDKNLRPLQKDRSNSHCCGSPISTLLNKLTFRRQSSYDLRQAESGTSSSSPGLLASTHDGVSRAARKSIHSISHAFSSLRGKNEAGEEAIYVHNFVSPTLFLYGKDLQQAASKKLAEWEKYDSPRTKEGNEEYEAPTRHFIVDCSAFIFLDNAGAASMAQTYRDMSVRNVKVYYAAARDSVRSFFHDLDESERVPPSAFYPTVDFATQLAKAYKESALPHITISGLPMEAEEEHPDDDLGKQELNIDEPETVGPN</sequence>
<dbReference type="PROSITE" id="PS50801">
    <property type="entry name" value="STAS"/>
    <property type="match status" value="1"/>
</dbReference>
<feature type="compositionally biased region" description="Polar residues" evidence="1">
    <location>
        <begin position="74"/>
        <end position="85"/>
    </location>
</feature>
<feature type="compositionally biased region" description="Acidic residues" evidence="1">
    <location>
        <begin position="279"/>
        <end position="289"/>
    </location>
</feature>
<dbReference type="InterPro" id="IPR036513">
    <property type="entry name" value="STAS_dom_sf"/>
</dbReference>
<dbReference type="AlphaFoldDB" id="A0AAN5IC46"/>
<accession>A0AAN5IC46</accession>
<keyword evidence="5" id="KW-1185">Reference proteome</keyword>
<feature type="domain" description="STAS" evidence="2">
    <location>
        <begin position="122"/>
        <end position="244"/>
    </location>
</feature>
<feature type="region of interest" description="Disordered" evidence="1">
    <location>
        <begin position="261"/>
        <end position="289"/>
    </location>
</feature>
<evidence type="ECO:0000256" key="1">
    <source>
        <dbReference type="SAM" id="MobiDB-lite"/>
    </source>
</evidence>
<dbReference type="EMBL" id="BTRK01000006">
    <property type="protein sequence ID" value="GMR57316.1"/>
    <property type="molecule type" value="Genomic_DNA"/>
</dbReference>
<reference evidence="3" key="2">
    <citation type="submission" date="2023-06" db="EMBL/GenBank/DDBJ databases">
        <title>Genome assembly of Pristionchus species.</title>
        <authorList>
            <person name="Yoshida K."/>
            <person name="Sommer R.J."/>
        </authorList>
    </citation>
    <scope>NUCLEOTIDE SEQUENCE</scope>
    <source>
        <strain evidence="3 5">RS5460</strain>
    </source>
</reference>
<name>A0AAN5IC46_9BILA</name>
<protein>
    <recommendedName>
        <fullName evidence="2">STAS domain-containing protein</fullName>
    </recommendedName>
</protein>
<feature type="region of interest" description="Disordered" evidence="1">
    <location>
        <begin position="1"/>
        <end position="53"/>
    </location>
</feature>
<dbReference type="Proteomes" id="UP001328107">
    <property type="component" value="Unassembled WGS sequence"/>
</dbReference>
<feature type="region of interest" description="Disordered" evidence="1">
    <location>
        <begin position="74"/>
        <end position="93"/>
    </location>
</feature>
<organism evidence="3 5">
    <name type="scientific">Pristionchus mayeri</name>
    <dbReference type="NCBI Taxonomy" id="1317129"/>
    <lineage>
        <taxon>Eukaryota</taxon>
        <taxon>Metazoa</taxon>
        <taxon>Ecdysozoa</taxon>
        <taxon>Nematoda</taxon>
        <taxon>Chromadorea</taxon>
        <taxon>Rhabditida</taxon>
        <taxon>Rhabditina</taxon>
        <taxon>Diplogasteromorpha</taxon>
        <taxon>Diplogasteroidea</taxon>
        <taxon>Neodiplogasteridae</taxon>
        <taxon>Pristionchus</taxon>
    </lineage>
</organism>
<dbReference type="InterPro" id="IPR002645">
    <property type="entry name" value="STAS_dom"/>
</dbReference>
<dbReference type="EMBL" id="BTRK01000006">
    <property type="protein sequence ID" value="GMR57317.1"/>
    <property type="molecule type" value="Genomic_DNA"/>
</dbReference>